<dbReference type="AlphaFoldDB" id="A0A4R8QDS3"/>
<comment type="caution">
    <text evidence="2">The sequence shown here is derived from an EMBL/GenBank/DDBJ whole genome shotgun (WGS) entry which is preliminary data.</text>
</comment>
<dbReference type="PANTHER" id="PTHR10622">
    <property type="entry name" value="HET DOMAIN-CONTAINING PROTEIN"/>
    <property type="match status" value="1"/>
</dbReference>
<dbReference type="Proteomes" id="UP000295083">
    <property type="component" value="Unassembled WGS sequence"/>
</dbReference>
<dbReference type="EMBL" id="QAPG01000064">
    <property type="protein sequence ID" value="TDZ33485.1"/>
    <property type="molecule type" value="Genomic_DNA"/>
</dbReference>
<proteinExistence type="predicted"/>
<keyword evidence="3" id="KW-1185">Reference proteome</keyword>
<evidence type="ECO:0000259" key="1">
    <source>
        <dbReference type="Pfam" id="PF06985"/>
    </source>
</evidence>
<organism evidence="2 3">
    <name type="scientific">Colletotrichum spinosum</name>
    <dbReference type="NCBI Taxonomy" id="1347390"/>
    <lineage>
        <taxon>Eukaryota</taxon>
        <taxon>Fungi</taxon>
        <taxon>Dikarya</taxon>
        <taxon>Ascomycota</taxon>
        <taxon>Pezizomycotina</taxon>
        <taxon>Sordariomycetes</taxon>
        <taxon>Hypocreomycetidae</taxon>
        <taxon>Glomerellales</taxon>
        <taxon>Glomerellaceae</taxon>
        <taxon>Colletotrichum</taxon>
        <taxon>Colletotrichum orbiculare species complex</taxon>
    </lineage>
</organism>
<reference evidence="2 3" key="1">
    <citation type="submission" date="2018-11" db="EMBL/GenBank/DDBJ databases">
        <title>Genome sequence and assembly of Colletotrichum spinosum.</title>
        <authorList>
            <person name="Gan P."/>
            <person name="Shirasu K."/>
        </authorList>
    </citation>
    <scope>NUCLEOTIDE SEQUENCE [LARGE SCALE GENOMIC DNA]</scope>
    <source>
        <strain evidence="2 3">CBS 515.97</strain>
    </source>
</reference>
<dbReference type="PANTHER" id="PTHR10622:SF12">
    <property type="entry name" value="HET DOMAIN-CONTAINING PROTEIN"/>
    <property type="match status" value="1"/>
</dbReference>
<protein>
    <submittedName>
        <fullName evidence="2">Vegetative incompatibility protein HET-E-1</fullName>
    </submittedName>
</protein>
<accession>A0A4R8QDS3</accession>
<gene>
    <name evidence="2" type="primary">HET-E1-8</name>
    <name evidence="2" type="ORF">C8035_v011895</name>
</gene>
<dbReference type="InterPro" id="IPR010730">
    <property type="entry name" value="HET"/>
</dbReference>
<feature type="domain" description="Heterokaryon incompatibility" evidence="1">
    <location>
        <begin position="21"/>
        <end position="106"/>
    </location>
</feature>
<name>A0A4R8QDS3_9PEZI</name>
<sequence>MWLINVDTLQLEYHIIPDVPFAILSHTWGRGEVSFQEFKALDDAVSYKEGFSKIVETCRMAKFHNLSYAWVDTCCIDKSSSAELSEAINSMFRWYQLSTICFAYLVDVYDSPADSTFMENFSSSRWFTRGWTLQELIAPKALFFYNASWQNIGSKHSLVQQLQSITGIYNPILTGQYPPNAYPVGKRMSWACKRQTTRVEDMAYCLLGIFDINMPLLYGEGEKAFARLQTEIIQETNDLSLLAWTSEARDPERRQLYSGVLAVSPADFAVFATLALSGDASFYENDITATRTVLFTMAVLQSTDAQADGESGLDRKELRLPLRCSVGPPVSGTVSISVVKTPYGYVRLKPWSLHYGTRERIFPVNVEEVARTRLSVGQAGRLKLRRHISLKDSMDFQDARFYRADFVRFNVEKNHTWHLGGTFTAFPDAIWDGSNQAFLCEMSQFSPRILRFSLIPYDLSLEDTELLLVSIEIHKRDGWDPERWVIILGNHQDSFGKWVFRHIDKSDASAILSEIHYAMSKARHSPTYPTAEESSIFFTPCDDVATPNRPACRMLQTSDGMTVKATVSILPSDKWEAASDIVVALESIKPVVSTTSDQAAEKTGKGSNEK</sequence>
<dbReference type="Pfam" id="PF06985">
    <property type="entry name" value="HET"/>
    <property type="match status" value="1"/>
</dbReference>
<evidence type="ECO:0000313" key="3">
    <source>
        <dbReference type="Proteomes" id="UP000295083"/>
    </source>
</evidence>
<evidence type="ECO:0000313" key="2">
    <source>
        <dbReference type="EMBL" id="TDZ33485.1"/>
    </source>
</evidence>